<dbReference type="InterPro" id="IPR025665">
    <property type="entry name" value="Beta-barrel_OMP_2"/>
</dbReference>
<organism evidence="3 4">
    <name type="scientific">Psychroflexus lacisalsi</name>
    <dbReference type="NCBI Taxonomy" id="503928"/>
    <lineage>
        <taxon>Bacteria</taxon>
        <taxon>Pseudomonadati</taxon>
        <taxon>Bacteroidota</taxon>
        <taxon>Flavobacteriia</taxon>
        <taxon>Flavobacteriales</taxon>
        <taxon>Flavobacteriaceae</taxon>
        <taxon>Psychroflexus</taxon>
    </lineage>
</organism>
<evidence type="ECO:0000313" key="4">
    <source>
        <dbReference type="Proteomes" id="UP001500185"/>
    </source>
</evidence>
<comment type="caution">
    <text evidence="3">The sequence shown here is derived from an EMBL/GenBank/DDBJ whole genome shotgun (WGS) entry which is preliminary data.</text>
</comment>
<dbReference type="Proteomes" id="UP001500185">
    <property type="component" value="Unassembled WGS sequence"/>
</dbReference>
<name>A0ABP3VFM4_9FLAO</name>
<reference evidence="4" key="1">
    <citation type="journal article" date="2019" name="Int. J. Syst. Evol. Microbiol.">
        <title>The Global Catalogue of Microorganisms (GCM) 10K type strain sequencing project: providing services to taxonomists for standard genome sequencing and annotation.</title>
        <authorList>
            <consortium name="The Broad Institute Genomics Platform"/>
            <consortium name="The Broad Institute Genome Sequencing Center for Infectious Disease"/>
            <person name="Wu L."/>
            <person name="Ma J."/>
        </authorList>
    </citation>
    <scope>NUCLEOTIDE SEQUENCE [LARGE SCALE GENOMIC DNA]</scope>
    <source>
        <strain evidence="4">JCM 16231</strain>
    </source>
</reference>
<gene>
    <name evidence="3" type="ORF">GCM10009433_14460</name>
</gene>
<sequence length="401" mass="46772">MKTKILIILILLFCFQVNAQSTFKEGFYTNNSGDSIQGLIKDLDWKTNPDEIQFKTNSASRIRNLKPEDISFFEIFNKVKYKSVEVDIDKSDNSISKLSKNRLPEFESEHVFLKVLESGAAKLYKLENSSFIRYFYETEEKSIQQLIYKKYLDKTNKIRENQNFRQQLLNALQCNDLSTNQFKNLKYDERSLKKIFNTYNKCLNSSDYSYTNDKSKGSFHLSFRPGVQFATLDVDDVSNAGLDADFPNETSFRIGLEMELILPFNNKKWSVTLEPTYQEYNSRRDYLIDEFFPVNREVSYASIEVPLSVRYYSFLSSNHQLFINAGIAYDIGIGDNEINGIRTRQLDLNAQFNPVFGIGYQFNKKFVFEFRYQAGRDLLFDYTVASSKYNSASLILGYKLF</sequence>
<accession>A0ABP3VFM4</accession>
<dbReference type="EMBL" id="BAAAGG010000005">
    <property type="protein sequence ID" value="GAA0757844.1"/>
    <property type="molecule type" value="Genomic_DNA"/>
</dbReference>
<dbReference type="Pfam" id="PF13568">
    <property type="entry name" value="OMP_b-brl_2"/>
    <property type="match status" value="1"/>
</dbReference>
<proteinExistence type="predicted"/>
<evidence type="ECO:0000313" key="3">
    <source>
        <dbReference type="EMBL" id="GAA0757844.1"/>
    </source>
</evidence>
<keyword evidence="4" id="KW-1185">Reference proteome</keyword>
<keyword evidence="1" id="KW-0732">Signal</keyword>
<protein>
    <recommendedName>
        <fullName evidence="2">Outer membrane protein beta-barrel domain-containing protein</fullName>
    </recommendedName>
</protein>
<feature type="signal peptide" evidence="1">
    <location>
        <begin position="1"/>
        <end position="19"/>
    </location>
</feature>
<feature type="domain" description="Outer membrane protein beta-barrel" evidence="2">
    <location>
        <begin position="217"/>
        <end position="373"/>
    </location>
</feature>
<dbReference type="RefSeq" id="WP_224453974.1">
    <property type="nucleotide sequence ID" value="NZ_BAAAGG010000005.1"/>
</dbReference>
<feature type="chain" id="PRO_5046338052" description="Outer membrane protein beta-barrel domain-containing protein" evidence="1">
    <location>
        <begin position="20"/>
        <end position="401"/>
    </location>
</feature>
<evidence type="ECO:0000256" key="1">
    <source>
        <dbReference type="SAM" id="SignalP"/>
    </source>
</evidence>
<evidence type="ECO:0000259" key="2">
    <source>
        <dbReference type="Pfam" id="PF13568"/>
    </source>
</evidence>